<dbReference type="Pfam" id="PF13392">
    <property type="entry name" value="HNH_3"/>
    <property type="match status" value="1"/>
</dbReference>
<reference evidence="2" key="1">
    <citation type="journal article" date="2021" name="PeerJ">
        <title>Extensive microbial diversity within the chicken gut microbiome revealed by metagenomics and culture.</title>
        <authorList>
            <person name="Gilroy R."/>
            <person name="Ravi A."/>
            <person name="Getino M."/>
            <person name="Pursley I."/>
            <person name="Horton D.L."/>
            <person name="Alikhan N.F."/>
            <person name="Baker D."/>
            <person name="Gharbi K."/>
            <person name="Hall N."/>
            <person name="Watson M."/>
            <person name="Adriaenssens E.M."/>
            <person name="Foster-Nyarko E."/>
            <person name="Jarju S."/>
            <person name="Secka A."/>
            <person name="Antonio M."/>
            <person name="Oren A."/>
            <person name="Chaudhuri R.R."/>
            <person name="La Ragione R."/>
            <person name="Hildebrand F."/>
            <person name="Pallen M.J."/>
        </authorList>
    </citation>
    <scope>NUCLEOTIDE SEQUENCE</scope>
    <source>
        <strain evidence="2">CHK169-4300</strain>
    </source>
</reference>
<dbReference type="Gene3D" id="3.90.75.20">
    <property type="match status" value="1"/>
</dbReference>
<reference evidence="2" key="2">
    <citation type="submission" date="2021-04" db="EMBL/GenBank/DDBJ databases">
        <authorList>
            <person name="Gilroy R."/>
        </authorList>
    </citation>
    <scope>NUCLEOTIDE SEQUENCE</scope>
    <source>
        <strain evidence="2">CHK169-4300</strain>
    </source>
</reference>
<keyword evidence="2" id="KW-0378">Hydrolase</keyword>
<dbReference type="Proteomes" id="UP000824106">
    <property type="component" value="Unassembled WGS sequence"/>
</dbReference>
<dbReference type="GO" id="GO:0016788">
    <property type="term" value="F:hydrolase activity, acting on ester bonds"/>
    <property type="evidence" value="ECO:0007669"/>
    <property type="project" value="InterPro"/>
</dbReference>
<evidence type="ECO:0000313" key="3">
    <source>
        <dbReference type="Proteomes" id="UP000824106"/>
    </source>
</evidence>
<dbReference type="InterPro" id="IPR003647">
    <property type="entry name" value="Intron_nuc_1_rpt"/>
</dbReference>
<dbReference type="Gene3D" id="1.10.10.10">
    <property type="entry name" value="Winged helix-like DNA-binding domain superfamily/Winged helix DNA-binding domain"/>
    <property type="match status" value="2"/>
</dbReference>
<accession>A0A9D2JXM9</accession>
<dbReference type="SUPFAM" id="SSF54060">
    <property type="entry name" value="His-Me finger endonucleases"/>
    <property type="match status" value="1"/>
</dbReference>
<dbReference type="InterPro" id="IPR010902">
    <property type="entry name" value="NUMOD4"/>
</dbReference>
<proteinExistence type="predicted"/>
<dbReference type="SMART" id="SM00497">
    <property type="entry name" value="IENR1"/>
    <property type="match status" value="2"/>
</dbReference>
<keyword evidence="2" id="KW-0255">Endonuclease</keyword>
<evidence type="ECO:0000313" key="2">
    <source>
        <dbReference type="EMBL" id="HIZ70373.1"/>
    </source>
</evidence>
<comment type="caution">
    <text evidence="2">The sequence shown here is derived from an EMBL/GenBank/DDBJ whole genome shotgun (WGS) entry which is preliminary data.</text>
</comment>
<dbReference type="InterPro" id="IPR003615">
    <property type="entry name" value="HNH_nuc"/>
</dbReference>
<keyword evidence="2" id="KW-0540">Nuclease</keyword>
<evidence type="ECO:0000259" key="1">
    <source>
        <dbReference type="SMART" id="SM00507"/>
    </source>
</evidence>
<dbReference type="EMBL" id="DXAZ01000014">
    <property type="protein sequence ID" value="HIZ70373.1"/>
    <property type="molecule type" value="Genomic_DNA"/>
</dbReference>
<gene>
    <name evidence="2" type="ORF">H9808_01130</name>
</gene>
<dbReference type="InterPro" id="IPR036388">
    <property type="entry name" value="WH-like_DNA-bd_sf"/>
</dbReference>
<dbReference type="GO" id="GO:0004519">
    <property type="term" value="F:endonuclease activity"/>
    <property type="evidence" value="ECO:0007669"/>
    <property type="project" value="UniProtKB-KW"/>
</dbReference>
<dbReference type="AlphaFoldDB" id="A0A9D2JXM9"/>
<dbReference type="InterPro" id="IPR044925">
    <property type="entry name" value="His-Me_finger_sf"/>
</dbReference>
<name>A0A9D2JXM9_9LACT</name>
<dbReference type="Pfam" id="PF07463">
    <property type="entry name" value="NUMOD4"/>
    <property type="match status" value="1"/>
</dbReference>
<protein>
    <submittedName>
        <fullName evidence="2">HNH endonuclease</fullName>
    </submittedName>
</protein>
<dbReference type="SMART" id="SM00507">
    <property type="entry name" value="HNHc"/>
    <property type="match status" value="1"/>
</dbReference>
<organism evidence="2 3">
    <name type="scientific">Candidatus Atopostipes pullistercoris</name>
    <dbReference type="NCBI Taxonomy" id="2838467"/>
    <lineage>
        <taxon>Bacteria</taxon>
        <taxon>Bacillati</taxon>
        <taxon>Bacillota</taxon>
        <taxon>Bacilli</taxon>
        <taxon>Lactobacillales</taxon>
        <taxon>Carnobacteriaceae</taxon>
        <taxon>Atopostipes</taxon>
    </lineage>
</organism>
<sequence length="272" mass="31376">MITNQKGIDYMSKCNTENEIWEDVVNYEGIYEVSNHGRVRSVDRVVITKNGRECKYKGKMISMPPNQDGYPTFNLCYQGKIKPVKTHRIVAEAFIPNPNNYTEINHIDENKANNEVSNLEWCTRKHNMNHGTGLQRSFNHPNSVRRIEKSKRPVTGINLKTDECVYYESAHKAEEYGFKRKNVQGAACGKDASYKGYIWFYTDEMTEKLVQEKRDRLNRNVLKLDDNNQILNVFSSMTEAGRAVGLDPSNISRAISTGRKASGFYWKKQQDI</sequence>
<feature type="domain" description="HNH nuclease" evidence="1">
    <location>
        <begin position="80"/>
        <end position="128"/>
    </location>
</feature>